<evidence type="ECO:0000256" key="1">
    <source>
        <dbReference type="ARBA" id="ARBA00001974"/>
    </source>
</evidence>
<dbReference type="InterPro" id="IPR039799">
    <property type="entry name" value="ALR/ERV"/>
</dbReference>
<evidence type="ECO:0000256" key="5">
    <source>
        <dbReference type="ARBA" id="ARBA00023157"/>
    </source>
</evidence>
<evidence type="ECO:0000256" key="4">
    <source>
        <dbReference type="ARBA" id="ARBA00023002"/>
    </source>
</evidence>
<dbReference type="PANTHER" id="PTHR12645:SF0">
    <property type="entry name" value="FAD-LINKED SULFHYDRYL OXIDASE ALR"/>
    <property type="match status" value="1"/>
</dbReference>
<dbReference type="SUPFAM" id="SSF69000">
    <property type="entry name" value="FAD-dependent thiol oxidase"/>
    <property type="match status" value="1"/>
</dbReference>
<proteinExistence type="predicted"/>
<keyword evidence="2 6" id="KW-0285">Flavoprotein</keyword>
<dbReference type="InterPro" id="IPR036774">
    <property type="entry name" value="ERV/ALR_sulphydryl_oxid_sf"/>
</dbReference>
<dbReference type="Proteomes" id="UP001162131">
    <property type="component" value="Unassembled WGS sequence"/>
</dbReference>
<dbReference type="InterPro" id="IPR017905">
    <property type="entry name" value="ERV/ALR_sulphydryl_oxidase"/>
</dbReference>
<keyword evidence="4 6" id="KW-0560">Oxidoreductase</keyword>
<protein>
    <recommendedName>
        <fullName evidence="6">Sulfhydryl oxidase</fullName>
        <ecNumber evidence="6">1.8.3.2</ecNumber>
    </recommendedName>
</protein>
<comment type="catalytic activity">
    <reaction evidence="6">
        <text>2 R'C(R)SH + O2 = R'C(R)S-S(R)CR' + H2O2</text>
        <dbReference type="Rhea" id="RHEA:17357"/>
        <dbReference type="ChEBI" id="CHEBI:15379"/>
        <dbReference type="ChEBI" id="CHEBI:16240"/>
        <dbReference type="ChEBI" id="CHEBI:16520"/>
        <dbReference type="ChEBI" id="CHEBI:17412"/>
        <dbReference type="EC" id="1.8.3.2"/>
    </reaction>
</comment>
<organism evidence="8 9">
    <name type="scientific">Blepharisma stoltei</name>
    <dbReference type="NCBI Taxonomy" id="1481888"/>
    <lineage>
        <taxon>Eukaryota</taxon>
        <taxon>Sar</taxon>
        <taxon>Alveolata</taxon>
        <taxon>Ciliophora</taxon>
        <taxon>Postciliodesmatophora</taxon>
        <taxon>Heterotrichea</taxon>
        <taxon>Heterotrichida</taxon>
        <taxon>Blepharismidae</taxon>
        <taxon>Blepharisma</taxon>
    </lineage>
</organism>
<keyword evidence="3 6" id="KW-0274">FAD</keyword>
<evidence type="ECO:0000313" key="8">
    <source>
        <dbReference type="EMBL" id="CAG9318425.1"/>
    </source>
</evidence>
<feature type="domain" description="ERV/ALR sulfhydryl oxidase" evidence="7">
    <location>
        <begin position="6"/>
        <end position="108"/>
    </location>
</feature>
<dbReference type="Pfam" id="PF04777">
    <property type="entry name" value="Evr1_Alr"/>
    <property type="match status" value="1"/>
</dbReference>
<dbReference type="Gene3D" id="1.20.120.310">
    <property type="entry name" value="ERV/ALR sulfhydryl oxidase domain"/>
    <property type="match status" value="1"/>
</dbReference>
<evidence type="ECO:0000256" key="6">
    <source>
        <dbReference type="RuleBase" id="RU371123"/>
    </source>
</evidence>
<dbReference type="PANTHER" id="PTHR12645">
    <property type="entry name" value="ALR/ERV"/>
    <property type="match status" value="1"/>
</dbReference>
<name>A0AAU9IWJ8_9CILI</name>
<dbReference type="GO" id="GO:0050660">
    <property type="term" value="F:flavin adenine dinucleotide binding"/>
    <property type="evidence" value="ECO:0007669"/>
    <property type="project" value="TreeGrafter"/>
</dbReference>
<keyword evidence="5" id="KW-1015">Disulfide bond</keyword>
<evidence type="ECO:0000256" key="3">
    <source>
        <dbReference type="ARBA" id="ARBA00022827"/>
    </source>
</evidence>
<dbReference type="GO" id="GO:0016971">
    <property type="term" value="F:flavin-dependent sulfhydryl oxidase activity"/>
    <property type="evidence" value="ECO:0007669"/>
    <property type="project" value="InterPro"/>
</dbReference>
<sequence length="130" mass="15306">MDDKKCPESKDSLGHKTWVLLHSIAAHFPLTPTEKTKQSYKDFFETFPYIYPSYSCAKDFQELMSSTPPETESRESLQLWLCKVHNIINKKLNKQEFSCKIKDLELRWRKGPPECYPEQADDIDENNIVF</sequence>
<keyword evidence="9" id="KW-1185">Reference proteome</keyword>
<dbReference type="GO" id="GO:0005739">
    <property type="term" value="C:mitochondrion"/>
    <property type="evidence" value="ECO:0007669"/>
    <property type="project" value="TreeGrafter"/>
</dbReference>
<evidence type="ECO:0000256" key="2">
    <source>
        <dbReference type="ARBA" id="ARBA00022630"/>
    </source>
</evidence>
<evidence type="ECO:0000313" key="9">
    <source>
        <dbReference type="Proteomes" id="UP001162131"/>
    </source>
</evidence>
<accession>A0AAU9IWJ8</accession>
<dbReference type="AlphaFoldDB" id="A0AAU9IWJ8"/>
<reference evidence="8" key="1">
    <citation type="submission" date="2021-09" db="EMBL/GenBank/DDBJ databases">
        <authorList>
            <consortium name="AG Swart"/>
            <person name="Singh M."/>
            <person name="Singh A."/>
            <person name="Seah K."/>
            <person name="Emmerich C."/>
        </authorList>
    </citation>
    <scope>NUCLEOTIDE SEQUENCE</scope>
    <source>
        <strain evidence="8">ATCC30299</strain>
    </source>
</reference>
<evidence type="ECO:0000259" key="7">
    <source>
        <dbReference type="PROSITE" id="PS51324"/>
    </source>
</evidence>
<dbReference type="EMBL" id="CAJZBQ010000020">
    <property type="protein sequence ID" value="CAG9318425.1"/>
    <property type="molecule type" value="Genomic_DNA"/>
</dbReference>
<comment type="caution">
    <text evidence="8">The sequence shown here is derived from an EMBL/GenBank/DDBJ whole genome shotgun (WGS) entry which is preliminary data.</text>
</comment>
<gene>
    <name evidence="8" type="ORF">BSTOLATCC_MIC20899</name>
</gene>
<comment type="cofactor">
    <cofactor evidence="1 6">
        <name>FAD</name>
        <dbReference type="ChEBI" id="CHEBI:57692"/>
    </cofactor>
</comment>
<dbReference type="PROSITE" id="PS51324">
    <property type="entry name" value="ERV_ALR"/>
    <property type="match status" value="1"/>
</dbReference>
<dbReference type="EC" id="1.8.3.2" evidence="6"/>